<evidence type="ECO:0000259" key="3">
    <source>
        <dbReference type="Pfam" id="PF09169"/>
    </source>
</evidence>
<dbReference type="InterPro" id="IPR015525">
    <property type="entry name" value="BRCA2"/>
</dbReference>
<dbReference type="EMBL" id="CAXHTA020000005">
    <property type="protein sequence ID" value="CAL5221603.1"/>
    <property type="molecule type" value="Genomic_DNA"/>
</dbReference>
<feature type="compositionally biased region" description="Basic and acidic residues" evidence="1">
    <location>
        <begin position="743"/>
        <end position="758"/>
    </location>
</feature>
<feature type="compositionally biased region" description="Low complexity" evidence="1">
    <location>
        <begin position="1189"/>
        <end position="1201"/>
    </location>
</feature>
<dbReference type="SUPFAM" id="SSF81872">
    <property type="entry name" value="BRCA2 helical domain"/>
    <property type="match status" value="1"/>
</dbReference>
<evidence type="ECO:0000256" key="1">
    <source>
        <dbReference type="SAM" id="MobiDB-lite"/>
    </source>
</evidence>
<feature type="compositionally biased region" description="Low complexity" evidence="1">
    <location>
        <begin position="564"/>
        <end position="578"/>
    </location>
</feature>
<dbReference type="PANTHER" id="PTHR11289:SF0">
    <property type="entry name" value="BREAST CANCER TYPE 2 SUSCEPTIBILITY PROTEIN"/>
    <property type="match status" value="1"/>
</dbReference>
<organism evidence="4 5">
    <name type="scientific">Coccomyxa viridis</name>
    <dbReference type="NCBI Taxonomy" id="1274662"/>
    <lineage>
        <taxon>Eukaryota</taxon>
        <taxon>Viridiplantae</taxon>
        <taxon>Chlorophyta</taxon>
        <taxon>core chlorophytes</taxon>
        <taxon>Trebouxiophyceae</taxon>
        <taxon>Trebouxiophyceae incertae sedis</taxon>
        <taxon>Coccomyxaceae</taxon>
        <taxon>Coccomyxa</taxon>
    </lineage>
</organism>
<proteinExistence type="predicted"/>
<gene>
    <name evidence="4" type="primary">g3823</name>
    <name evidence="4" type="ORF">VP750_LOCUS3262</name>
</gene>
<feature type="domain" description="Breast cancer type 2 susceptibility protein helical" evidence="3">
    <location>
        <begin position="1378"/>
        <end position="1447"/>
    </location>
</feature>
<protein>
    <submittedName>
        <fullName evidence="4">G3823 protein</fullName>
    </submittedName>
</protein>
<keyword evidence="5" id="KW-1185">Reference proteome</keyword>
<feature type="region of interest" description="Disordered" evidence="1">
    <location>
        <begin position="826"/>
        <end position="845"/>
    </location>
</feature>
<feature type="region of interest" description="Disordered" evidence="1">
    <location>
        <begin position="445"/>
        <end position="503"/>
    </location>
</feature>
<feature type="compositionally biased region" description="Basic and acidic residues" evidence="1">
    <location>
        <begin position="616"/>
        <end position="625"/>
    </location>
</feature>
<feature type="region of interest" description="Disordered" evidence="1">
    <location>
        <begin position="298"/>
        <end position="338"/>
    </location>
</feature>
<dbReference type="PANTHER" id="PTHR11289">
    <property type="entry name" value="BREAST CANCER TYPE 2 SUSCEPTIBILITY PROTEIN BRCA2"/>
    <property type="match status" value="1"/>
</dbReference>
<feature type="region of interest" description="Disordered" evidence="1">
    <location>
        <begin position="996"/>
        <end position="1322"/>
    </location>
</feature>
<feature type="compositionally biased region" description="Basic and acidic residues" evidence="1">
    <location>
        <begin position="308"/>
        <end position="326"/>
    </location>
</feature>
<feature type="compositionally biased region" description="Low complexity" evidence="1">
    <location>
        <begin position="1226"/>
        <end position="1236"/>
    </location>
</feature>
<feature type="compositionally biased region" description="Polar residues" evidence="1">
    <location>
        <begin position="1308"/>
        <end position="1320"/>
    </location>
</feature>
<dbReference type="Pfam" id="PF09103">
    <property type="entry name" value="BRCA-2_OB1"/>
    <property type="match status" value="1"/>
</dbReference>
<dbReference type="SUPFAM" id="SSF50249">
    <property type="entry name" value="Nucleic acid-binding proteins"/>
    <property type="match status" value="2"/>
</dbReference>
<evidence type="ECO:0000259" key="2">
    <source>
        <dbReference type="Pfam" id="PF09103"/>
    </source>
</evidence>
<feature type="compositionally biased region" description="Basic and acidic residues" evidence="1">
    <location>
        <begin position="1157"/>
        <end position="1167"/>
    </location>
</feature>
<feature type="domain" description="BRCA2 OB1" evidence="2">
    <location>
        <begin position="1454"/>
        <end position="1568"/>
    </location>
</feature>
<comment type="caution">
    <text evidence="4">The sequence shown here is derived from an EMBL/GenBank/DDBJ whole genome shotgun (WGS) entry which is preliminary data.</text>
</comment>
<evidence type="ECO:0000313" key="4">
    <source>
        <dbReference type="EMBL" id="CAL5221603.1"/>
    </source>
</evidence>
<feature type="region of interest" description="Disordered" evidence="1">
    <location>
        <begin position="532"/>
        <end position="625"/>
    </location>
</feature>
<feature type="compositionally biased region" description="Polar residues" evidence="1">
    <location>
        <begin position="383"/>
        <end position="403"/>
    </location>
</feature>
<dbReference type="Pfam" id="PF09169">
    <property type="entry name" value="BRCA-2_helical"/>
    <property type="match status" value="1"/>
</dbReference>
<dbReference type="InterPro" id="IPR012340">
    <property type="entry name" value="NA-bd_OB-fold"/>
</dbReference>
<feature type="compositionally biased region" description="Polar residues" evidence="1">
    <location>
        <begin position="1244"/>
        <end position="1259"/>
    </location>
</feature>
<dbReference type="InterPro" id="IPR015187">
    <property type="entry name" value="BRCA2_OB_1"/>
</dbReference>
<feature type="compositionally biased region" description="Low complexity" evidence="1">
    <location>
        <begin position="1123"/>
        <end position="1135"/>
    </location>
</feature>
<feature type="region of interest" description="Disordered" evidence="1">
    <location>
        <begin position="367"/>
        <end position="417"/>
    </location>
</feature>
<accession>A0ABP1FNP9</accession>
<dbReference type="Gene3D" id="2.40.50.140">
    <property type="entry name" value="Nucleic acid-binding proteins"/>
    <property type="match status" value="3"/>
</dbReference>
<dbReference type="InterPro" id="IPR015252">
    <property type="entry name" value="BRCA2_hlx"/>
</dbReference>
<sequence>MLPCGWSVGETLYGNGNLMHHQAALSLSGLPDGLSYGSTPTAAALAATGAAGAPQDSGNASAKALAIQRPSIPGAVLHAPGQDDVHVLAQHNSLPPQHDVFGEFPKAAAARDPFEGMLKQPYPGQNQRSTGATVATAAGAEQPDQYTAPYQEGFRHALVVEPDSGAEQPAEAALPQPSSVPAGVFHFGCKRPVQISEAALSVGRKLVEPESGAEQPAKAALPQPSNVPAGVFHFGCKRPVQISEAALSVGRKLAEKGQWGLIRMAEQAASAMPPDLQHAEGRQGTSLQAEEPVYHQPCLHPLSPAERQPSETEGATHCHNSVERGENGAGNAAEPEQVTHWPERPAPEAACYAPSVLAASLQGDLVEPDSSKQHVTKGGSMTGHVQASGSPGDQASLHQSDQAPGSPDHSACPEPGAFLGSAGIAMSSWGESQLLALPSLAQHAEDDQQRAVEADSPVQVPQDNMDGQPQAAPEAAGQSASHTQPGQSSQAGPSQHQKESTPQLEATLQCGALGAAQSTELGGAVHQESASYRIPCSSAPSQHEAPQGVLKDDPAGGTLDRLDQTASATQTASEAAVAGKEEAAGQEAQSRPSSAAPAGHARAPSNVGGASAIEPACEHSPRGADERISDAQHDMQQNCIPATLAEEAEGPEAHDADVGLGCRVPPTLQEEAFDPLQQQETAFEGVKTAAGLQDTAGDTVVMHSQPDEASSGVPEVTLPAELQDTLRELAPTIALQSQPEEASPDRDQGSGPADMHEAGCRPAQIAGAPGLGPADSPFGLWSTASGKPLQVSAAALQAAQARFGTDTGYALGAEGPGQPDAVHVAQHGSQAVHNSPEPNTPAEHSAAQHIVEATVTGSGPGQLPVMPSPVQQEFNAKLDSKAGPPQMAPSLPGLPTAAQADAPATAAASIWGTASGKPVHFSKERMRAAAAIFGEDFPGGPSPEPSDAAATVTWTSGSGKPLPGHDKQPWQLMNAQDQGRMAAAVSIEAESHSAVAAPAAAAGNPTSEPAALPEVGEKDKKRSCPGGTANEAEGTPTRGDAEAEAAMPWQTASGKRLRVSPEALAAAASKLHITSGPDHGEPSDQGGATAEAEQTPQRGNVGAEAAVPWQTASGKRLRVSPEALAAAASKLHLSSGPDHGHHEEHGLSFPGTCAAAEAEKTPPRGDEVAEAAVPWQTASGKRMRVSPEALAAAASRLHLASGPDHGQSSMNAPPAVLAGASKGSRAQAASPAQQAQEGLKAAAENSSAPDPATPLQQQPGGRAGQLSASTAGRKRSAQQPSGPGQSRARSGSTFKAPRKFMTPGGRGSTPSRLQQASTAAPRQPLHDLQGTLAGRLLAEAGITGNAHLSDVCCHPDQSVMTMTSKSAATFKVVGEAGQQLGAADFTELLHAAGAEPQYCSEAWVANHFRWVVWKLACYERRCPDQSAGRMLTVPVILDQLKYRYEREHGKGHRSVLQKVLEQDERPSRAMILCIAEILRPEAGAAQQGGDQVQLEVTDGWYGVRATIDGPLCHYVASGVLRTGMKVRVCGAELRGGQPQAVLEASCSSSLALHCNGFHRIDPDAKLGWTPYQSVVVPLTAVKPGGGLLPRTIVLVQRRYPALYWDTLSDGRHTRRTPRAKAGADGIAEAQAEKAAEAAVAQVHAEEQSHCRQVLAEAKTGAAVKTGALMHATRILSGDSMGEAMQAAAQEDLDAADRYQADRDAQMARRREELMQGGGAMRITRSTRFLPLEVSAVLPQGAAEEGQCSMRAVIEVSNPSEDIEGIAEGSCYLVTDLTAPDTRRSSASQLLLRTTARTCWQMVPAQEAQDAYVWDHAPRRRAALVDLSSDLEGCAFDHEGIVLGVGEVQSAGAYGAVSQWLFLTDSSIGSAEGCPDSLHRPRLLAVQLQAQREAMDFLSPAADVGLVASLRDLRLRALDTANNVWQAHGNENTAIQLHTLQRLCSRPDAEPGTSLQRLAQWALDNQSAVQSMQAVVQQLIAA</sequence>
<feature type="compositionally biased region" description="Polar residues" evidence="1">
    <location>
        <begin position="1277"/>
        <end position="1293"/>
    </location>
</feature>
<feature type="compositionally biased region" description="Low complexity" evidence="1">
    <location>
        <begin position="467"/>
        <end position="495"/>
    </location>
</feature>
<dbReference type="Proteomes" id="UP001497392">
    <property type="component" value="Unassembled WGS sequence"/>
</dbReference>
<evidence type="ECO:0000313" key="5">
    <source>
        <dbReference type="Proteomes" id="UP001497392"/>
    </source>
</evidence>
<feature type="region of interest" description="Disordered" evidence="1">
    <location>
        <begin position="934"/>
        <end position="970"/>
    </location>
</feature>
<feature type="compositionally biased region" description="Polar residues" evidence="1">
    <location>
        <begin position="827"/>
        <end position="837"/>
    </location>
</feature>
<name>A0ABP1FNP9_9CHLO</name>
<feature type="region of interest" description="Disordered" evidence="1">
    <location>
        <begin position="734"/>
        <end position="758"/>
    </location>
</feature>
<reference evidence="4 5" key="1">
    <citation type="submission" date="2024-06" db="EMBL/GenBank/DDBJ databases">
        <authorList>
            <person name="Kraege A."/>
            <person name="Thomma B."/>
        </authorList>
    </citation>
    <scope>NUCLEOTIDE SEQUENCE [LARGE SCALE GENOMIC DNA]</scope>
</reference>
<dbReference type="InterPro" id="IPR036315">
    <property type="entry name" value="BRCA2_hlx_sf"/>
</dbReference>